<keyword evidence="7" id="KW-1185">Reference proteome</keyword>
<dbReference type="OrthoDB" id="5363370at2"/>
<evidence type="ECO:0000313" key="6">
    <source>
        <dbReference type="EMBL" id="EHI70606.1"/>
    </source>
</evidence>
<dbReference type="Pfam" id="PF04140">
    <property type="entry name" value="ICMT"/>
    <property type="match status" value="1"/>
</dbReference>
<name>G5K0B2_9STRE</name>
<gene>
    <name evidence="6" type="ORF">STRIC_0032</name>
</gene>
<evidence type="ECO:0000313" key="7">
    <source>
        <dbReference type="Proteomes" id="UP000003330"/>
    </source>
</evidence>
<dbReference type="GO" id="GO:0004671">
    <property type="term" value="F:protein C-terminal S-isoprenylcysteine carboxyl O-methyltransferase activity"/>
    <property type="evidence" value="ECO:0007669"/>
    <property type="project" value="InterPro"/>
</dbReference>
<evidence type="ECO:0000256" key="1">
    <source>
        <dbReference type="ARBA" id="ARBA00004141"/>
    </source>
</evidence>
<comment type="caution">
    <text evidence="6">The sequence shown here is derived from an EMBL/GenBank/DDBJ whole genome shotgun (WGS) entry which is preliminary data.</text>
</comment>
<dbReference type="AlphaFoldDB" id="G5K0B2"/>
<dbReference type="Proteomes" id="UP000003330">
    <property type="component" value="Unassembled WGS sequence"/>
</dbReference>
<comment type="subcellular location">
    <subcellularLocation>
        <location evidence="1">Membrane</location>
        <topology evidence="1">Multi-pass membrane protein</topology>
    </subcellularLocation>
</comment>
<keyword evidence="6" id="KW-0808">Transferase</keyword>
<dbReference type="GO" id="GO:0016020">
    <property type="term" value="C:membrane"/>
    <property type="evidence" value="ECO:0007669"/>
    <property type="project" value="UniProtKB-SubCell"/>
</dbReference>
<sequence>MSYPLLIVVAVFILRLYFLKISKRNEARIRQEGGQEFGVENTKRLTILHILFYLGCFVEAFLGQVHLDTISLVGLMLLVFSMIMLRIVVSLLEGIWTVKLMVAVNHPFNTHWLFEKVKHPNYYLNIIPELLGLSLLCHAWVTLIFVSPLYLYTLYVRIKEENSVLETIIRPNHNRLAEEG</sequence>
<dbReference type="EMBL" id="AEUX02000002">
    <property type="protein sequence ID" value="EHI70606.1"/>
    <property type="molecule type" value="Genomic_DNA"/>
</dbReference>
<evidence type="ECO:0000256" key="2">
    <source>
        <dbReference type="ARBA" id="ARBA00022692"/>
    </source>
</evidence>
<dbReference type="RefSeq" id="WP_008087437.1">
    <property type="nucleotide sequence ID" value="NZ_AEUX02000002.1"/>
</dbReference>
<reference evidence="6 7" key="1">
    <citation type="journal article" date="2014" name="Int. J. Syst. Evol. Microbiol.">
        <title>Phylogenomics and the dynamic genome evolution of the genus Streptococcus.</title>
        <authorList>
            <consortium name="The Broad Institute Genome Sequencing Platform"/>
            <person name="Richards V.P."/>
            <person name="Palmer S.R."/>
            <person name="Pavinski Bitar P.D."/>
            <person name="Qin X."/>
            <person name="Weinstock G.M."/>
            <person name="Highlander S.K."/>
            <person name="Town C.D."/>
            <person name="Burne R.A."/>
            <person name="Stanhope M.J."/>
        </authorList>
    </citation>
    <scope>NUCLEOTIDE SEQUENCE [LARGE SCALE GENOMIC DNA]</scope>
    <source>
        <strain evidence="6 7">707-05</strain>
    </source>
</reference>
<proteinExistence type="predicted"/>
<keyword evidence="4 5" id="KW-0472">Membrane</keyword>
<keyword evidence="3 5" id="KW-1133">Transmembrane helix</keyword>
<dbReference type="InterPro" id="IPR007269">
    <property type="entry name" value="ICMT_MeTrfase"/>
</dbReference>
<dbReference type="GO" id="GO:0032259">
    <property type="term" value="P:methylation"/>
    <property type="evidence" value="ECO:0007669"/>
    <property type="project" value="UniProtKB-KW"/>
</dbReference>
<dbReference type="Gene3D" id="1.20.120.1630">
    <property type="match status" value="1"/>
</dbReference>
<accession>G5K0B2</accession>
<evidence type="ECO:0000256" key="5">
    <source>
        <dbReference type="SAM" id="Phobius"/>
    </source>
</evidence>
<evidence type="ECO:0000256" key="3">
    <source>
        <dbReference type="ARBA" id="ARBA00022989"/>
    </source>
</evidence>
<dbReference type="PANTHER" id="PTHR43847:SF1">
    <property type="entry name" value="BLL3993 PROTEIN"/>
    <property type="match status" value="1"/>
</dbReference>
<feature type="transmembrane region" description="Helical" evidence="5">
    <location>
        <begin position="45"/>
        <end position="63"/>
    </location>
</feature>
<keyword evidence="2 5" id="KW-0812">Transmembrane</keyword>
<dbReference type="PANTHER" id="PTHR43847">
    <property type="entry name" value="BLL3993 PROTEIN"/>
    <property type="match status" value="1"/>
</dbReference>
<organism evidence="6 7">
    <name type="scientific">Streptococcus ictaluri 707-05</name>
    <dbReference type="NCBI Taxonomy" id="764299"/>
    <lineage>
        <taxon>Bacteria</taxon>
        <taxon>Bacillati</taxon>
        <taxon>Bacillota</taxon>
        <taxon>Bacilli</taxon>
        <taxon>Lactobacillales</taxon>
        <taxon>Streptococcaceae</taxon>
        <taxon>Streptococcus</taxon>
    </lineage>
</organism>
<dbReference type="eggNOG" id="COG1755">
    <property type="taxonomic scope" value="Bacteria"/>
</dbReference>
<dbReference type="InterPro" id="IPR052527">
    <property type="entry name" value="Metal_cation-efflux_comp"/>
</dbReference>
<dbReference type="STRING" id="764299.STRIC_0032"/>
<protein>
    <submittedName>
        <fullName evidence="6">Isoprenylcysteine carboxyl methyltransferase family protein</fullName>
    </submittedName>
</protein>
<keyword evidence="6" id="KW-0489">Methyltransferase</keyword>
<evidence type="ECO:0000256" key="4">
    <source>
        <dbReference type="ARBA" id="ARBA00023136"/>
    </source>
</evidence>
<feature type="transmembrane region" description="Helical" evidence="5">
    <location>
        <begin position="126"/>
        <end position="152"/>
    </location>
</feature>
<feature type="transmembrane region" description="Helical" evidence="5">
    <location>
        <begin position="6"/>
        <end position="22"/>
    </location>
</feature>